<keyword evidence="5 7" id="KW-1133">Transmembrane helix</keyword>
<feature type="transmembrane region" description="Helical" evidence="7">
    <location>
        <begin position="188"/>
        <end position="208"/>
    </location>
</feature>
<feature type="transmembrane region" description="Helical" evidence="7">
    <location>
        <begin position="243"/>
        <end position="267"/>
    </location>
</feature>
<dbReference type="CDD" id="cd06261">
    <property type="entry name" value="TM_PBP2"/>
    <property type="match status" value="1"/>
</dbReference>
<keyword evidence="4 7" id="KW-0812">Transmembrane</keyword>
<evidence type="ECO:0000256" key="3">
    <source>
        <dbReference type="ARBA" id="ARBA00022475"/>
    </source>
</evidence>
<evidence type="ECO:0000256" key="5">
    <source>
        <dbReference type="ARBA" id="ARBA00022989"/>
    </source>
</evidence>
<gene>
    <name evidence="9" type="ORF">UFOPK4171_00598</name>
</gene>
<dbReference type="EMBL" id="CAESAM010000043">
    <property type="protein sequence ID" value="CAB4339052.1"/>
    <property type="molecule type" value="Genomic_DNA"/>
</dbReference>
<keyword evidence="2" id="KW-0813">Transport</keyword>
<dbReference type="Pfam" id="PF00528">
    <property type="entry name" value="BPD_transp_1"/>
    <property type="match status" value="1"/>
</dbReference>
<dbReference type="Gene3D" id="1.10.3720.10">
    <property type="entry name" value="MetI-like"/>
    <property type="match status" value="1"/>
</dbReference>
<dbReference type="InterPro" id="IPR035906">
    <property type="entry name" value="MetI-like_sf"/>
</dbReference>
<accession>A0A6J5ZD89</accession>
<dbReference type="PANTHER" id="PTHR30465:SF0">
    <property type="entry name" value="OLIGOPEPTIDE TRANSPORT SYSTEM PERMEASE PROTEIN APPB"/>
    <property type="match status" value="1"/>
</dbReference>
<name>A0A6J5ZD89_9ZZZZ</name>
<sequence>MRRLVAALTLLFVVVFVTFTLFMAVPADPARLSCGKTCSEETRERIRHAMEIDIPVHEQYFKFIKGVFVGRTYNQDSTEPRECGAPCLGFSFRSDEDVTSTLMRRAPVTFSLALGASVIWLFGGVLLGMVSALRRGKFVDKIVQAFALFFSSLQIYLIGWVVSLYLVIKHQILPTPTYVSPFESVTSWAAGMLLPWLTLAFISMAGYARLTRAGMLETLSEDFVRTARANGLRKSRVQFKHGLRAAITPIITIFGLDLGALLGGAVITESTFGLKGIGTLALEAVYELDLPLIIGTVIFGAFFIIMANLIVDMLYAALDPKVRITK</sequence>
<dbReference type="SUPFAM" id="SSF161098">
    <property type="entry name" value="MetI-like"/>
    <property type="match status" value="1"/>
</dbReference>
<evidence type="ECO:0000256" key="1">
    <source>
        <dbReference type="ARBA" id="ARBA00004651"/>
    </source>
</evidence>
<feature type="transmembrane region" description="Helical" evidence="7">
    <location>
        <begin position="292"/>
        <end position="318"/>
    </location>
</feature>
<keyword evidence="3" id="KW-1003">Cell membrane</keyword>
<evidence type="ECO:0000313" key="9">
    <source>
        <dbReference type="EMBL" id="CAB4339052.1"/>
    </source>
</evidence>
<dbReference type="GO" id="GO:0005886">
    <property type="term" value="C:plasma membrane"/>
    <property type="evidence" value="ECO:0007669"/>
    <property type="project" value="UniProtKB-SubCell"/>
</dbReference>
<dbReference type="Pfam" id="PF19300">
    <property type="entry name" value="BPD_transp_1_N"/>
    <property type="match status" value="1"/>
</dbReference>
<protein>
    <submittedName>
        <fullName evidence="9">Unannotated protein</fullName>
    </submittedName>
</protein>
<evidence type="ECO:0000256" key="7">
    <source>
        <dbReference type="SAM" id="Phobius"/>
    </source>
</evidence>
<reference evidence="9" key="1">
    <citation type="submission" date="2020-05" db="EMBL/GenBank/DDBJ databases">
        <authorList>
            <person name="Chiriac C."/>
            <person name="Salcher M."/>
            <person name="Ghai R."/>
            <person name="Kavagutti S V."/>
        </authorList>
    </citation>
    <scope>NUCLEOTIDE SEQUENCE</scope>
</reference>
<dbReference type="GO" id="GO:0055085">
    <property type="term" value="P:transmembrane transport"/>
    <property type="evidence" value="ECO:0007669"/>
    <property type="project" value="InterPro"/>
</dbReference>
<proteinExistence type="predicted"/>
<dbReference type="PROSITE" id="PS50928">
    <property type="entry name" value="ABC_TM1"/>
    <property type="match status" value="1"/>
</dbReference>
<dbReference type="InterPro" id="IPR045621">
    <property type="entry name" value="BPD_transp_1_N"/>
</dbReference>
<organism evidence="9">
    <name type="scientific">freshwater metagenome</name>
    <dbReference type="NCBI Taxonomy" id="449393"/>
    <lineage>
        <taxon>unclassified sequences</taxon>
        <taxon>metagenomes</taxon>
        <taxon>ecological metagenomes</taxon>
    </lineage>
</organism>
<dbReference type="InterPro" id="IPR000515">
    <property type="entry name" value="MetI-like"/>
</dbReference>
<feature type="transmembrane region" description="Helical" evidence="7">
    <location>
        <begin position="145"/>
        <end position="168"/>
    </location>
</feature>
<feature type="transmembrane region" description="Helical" evidence="7">
    <location>
        <begin position="110"/>
        <end position="133"/>
    </location>
</feature>
<evidence type="ECO:0000256" key="6">
    <source>
        <dbReference type="ARBA" id="ARBA00023136"/>
    </source>
</evidence>
<dbReference type="PANTHER" id="PTHR30465">
    <property type="entry name" value="INNER MEMBRANE ABC TRANSPORTER"/>
    <property type="match status" value="1"/>
</dbReference>
<evidence type="ECO:0000259" key="8">
    <source>
        <dbReference type="PROSITE" id="PS50928"/>
    </source>
</evidence>
<evidence type="ECO:0000256" key="2">
    <source>
        <dbReference type="ARBA" id="ARBA00022448"/>
    </source>
</evidence>
<comment type="subcellular location">
    <subcellularLocation>
        <location evidence="1">Cell membrane</location>
        <topology evidence="1">Multi-pass membrane protein</topology>
    </subcellularLocation>
</comment>
<dbReference type="AlphaFoldDB" id="A0A6J5ZD89"/>
<keyword evidence="6 7" id="KW-0472">Membrane</keyword>
<feature type="domain" description="ABC transmembrane type-1" evidence="8">
    <location>
        <begin position="106"/>
        <end position="315"/>
    </location>
</feature>
<evidence type="ECO:0000256" key="4">
    <source>
        <dbReference type="ARBA" id="ARBA00022692"/>
    </source>
</evidence>